<keyword evidence="2" id="KW-1003">Cell membrane</keyword>
<dbReference type="SUPFAM" id="SSF53649">
    <property type="entry name" value="Alkaline phosphatase-like"/>
    <property type="match status" value="1"/>
</dbReference>
<dbReference type="Gene3D" id="3.40.720.10">
    <property type="entry name" value="Alkaline Phosphatase, subunit A"/>
    <property type="match status" value="1"/>
</dbReference>
<dbReference type="EMBL" id="UGVL01000001">
    <property type="protein sequence ID" value="SUE33301.1"/>
    <property type="molecule type" value="Genomic_DNA"/>
</dbReference>
<dbReference type="InterPro" id="IPR000917">
    <property type="entry name" value="Sulfatase_N"/>
</dbReference>
<keyword evidence="6 7" id="KW-0472">Membrane</keyword>
<dbReference type="Proteomes" id="UP000255233">
    <property type="component" value="Unassembled WGS sequence"/>
</dbReference>
<keyword evidence="3 9" id="KW-0808">Transferase</keyword>
<feature type="transmembrane region" description="Helical" evidence="7">
    <location>
        <begin position="71"/>
        <end position="92"/>
    </location>
</feature>
<evidence type="ECO:0000256" key="5">
    <source>
        <dbReference type="ARBA" id="ARBA00022989"/>
    </source>
</evidence>
<name>A0A379MNT3_9BACT</name>
<evidence type="ECO:0000256" key="6">
    <source>
        <dbReference type="ARBA" id="ARBA00023136"/>
    </source>
</evidence>
<keyword evidence="5 7" id="KW-1133">Transmembrane helix</keyword>
<feature type="transmembrane region" description="Helical" evidence="7">
    <location>
        <begin position="21"/>
        <end position="38"/>
    </location>
</feature>
<evidence type="ECO:0000313" key="9">
    <source>
        <dbReference type="EMBL" id="SUE33301.1"/>
    </source>
</evidence>
<dbReference type="OrthoDB" id="9786870at2"/>
<keyword evidence="4 7" id="KW-0812">Transmembrane</keyword>
<evidence type="ECO:0000256" key="3">
    <source>
        <dbReference type="ARBA" id="ARBA00022679"/>
    </source>
</evidence>
<sequence length="584" mass="65823">MKHFRETIERIRKRFADQRTYYWIFLAVLLVPNLFLCLTEPMPLFGKAALILVPGAVWMALLAVSRKPGNIIWCLLPVLVFGAFQLVLLYLFGNSIIAVDMLLNVATTNSGEAMELLGKLAPAIVGVVLLYVPALILGAMSIRLSDRLAPAFRKRNALRAAALFAVGLGAMLGARMQDPAYRARLDLWPVNIGYNLKLAVDRWERGNRYAETSKDFRFGAVSERSDSVREVYVMVIGETSRALNWQLYGYGRETNPRLSETEGLVCFRDMLTQANATHKSVPIMLSAASAENYDILYTHKSVLTAFKEAGFRTAFFSNQLPNRSFIDHFGNEADTTVFLKANAMAKGEEYNPYDEVLLRSVDSLLADTAVRKLFIVLHTYGSHFDYQERYSVNDIHFRPASYESVNRDNRDILMNAYDNSVRATDELLHGIIGRLAAQPNTAAAMLYASDHGEDIFDDRRNLFLHASPIPSYYQLHIPYLMWFSPLYDSLWPQAHACAAANSGRPVTTNVIFHTLLSVGGIETPYRNDSLAVTSPHFTVTPRHYLNDHNEPETLDRIGLKPQDVEMFRRLGLDYPAPETESATR</sequence>
<evidence type="ECO:0000256" key="1">
    <source>
        <dbReference type="ARBA" id="ARBA00004651"/>
    </source>
</evidence>
<dbReference type="GO" id="GO:0005886">
    <property type="term" value="C:plasma membrane"/>
    <property type="evidence" value="ECO:0007669"/>
    <property type="project" value="UniProtKB-SubCell"/>
</dbReference>
<dbReference type="InterPro" id="IPR017850">
    <property type="entry name" value="Alkaline_phosphatase_core_sf"/>
</dbReference>
<dbReference type="PANTHER" id="PTHR30443">
    <property type="entry name" value="INNER MEMBRANE PROTEIN"/>
    <property type="match status" value="1"/>
</dbReference>
<reference evidence="9 10" key="1">
    <citation type="submission" date="2018-06" db="EMBL/GenBank/DDBJ databases">
        <authorList>
            <consortium name="Pathogen Informatics"/>
            <person name="Doyle S."/>
        </authorList>
    </citation>
    <scope>NUCLEOTIDE SEQUENCE [LARGE SCALE GENOMIC DNA]</scope>
    <source>
        <strain evidence="9 10">NCTC11190</strain>
    </source>
</reference>
<dbReference type="RefSeq" id="WP_027290691.1">
    <property type="nucleotide sequence ID" value="NZ_CALVFX010000003.1"/>
</dbReference>
<dbReference type="STRING" id="880526.GCA_000427365_00937"/>
<protein>
    <submittedName>
        <fullName evidence="9">Phosphoethanolamine transferase eptA</fullName>
        <ecNumber evidence="9">2.7.-.-</ecNumber>
    </submittedName>
</protein>
<dbReference type="InterPro" id="IPR058130">
    <property type="entry name" value="PEA_transf_C"/>
</dbReference>
<gene>
    <name evidence="9" type="primary">eptA</name>
    <name evidence="9" type="ORF">NCTC11190_00508</name>
</gene>
<dbReference type="Pfam" id="PF00884">
    <property type="entry name" value="Sulfatase"/>
    <property type="match status" value="1"/>
</dbReference>
<dbReference type="CDD" id="cd16017">
    <property type="entry name" value="LptA"/>
    <property type="match status" value="1"/>
</dbReference>
<comment type="subcellular location">
    <subcellularLocation>
        <location evidence="1">Cell membrane</location>
        <topology evidence="1">Multi-pass membrane protein</topology>
    </subcellularLocation>
</comment>
<dbReference type="InterPro" id="IPR040423">
    <property type="entry name" value="PEA_transferase"/>
</dbReference>
<dbReference type="GO" id="GO:0016776">
    <property type="term" value="F:phosphotransferase activity, phosphate group as acceptor"/>
    <property type="evidence" value="ECO:0007669"/>
    <property type="project" value="TreeGrafter"/>
</dbReference>
<evidence type="ECO:0000259" key="8">
    <source>
        <dbReference type="Pfam" id="PF00884"/>
    </source>
</evidence>
<evidence type="ECO:0000256" key="2">
    <source>
        <dbReference type="ARBA" id="ARBA00022475"/>
    </source>
</evidence>
<feature type="transmembrane region" description="Helical" evidence="7">
    <location>
        <begin position="156"/>
        <end position="174"/>
    </location>
</feature>
<evidence type="ECO:0000256" key="7">
    <source>
        <dbReference type="SAM" id="Phobius"/>
    </source>
</evidence>
<dbReference type="GO" id="GO:0009244">
    <property type="term" value="P:lipopolysaccharide core region biosynthetic process"/>
    <property type="evidence" value="ECO:0007669"/>
    <property type="project" value="TreeGrafter"/>
</dbReference>
<evidence type="ECO:0000313" key="10">
    <source>
        <dbReference type="Proteomes" id="UP000255233"/>
    </source>
</evidence>
<evidence type="ECO:0000256" key="4">
    <source>
        <dbReference type="ARBA" id="ARBA00022692"/>
    </source>
</evidence>
<feature type="domain" description="Sulfatase N-terminal" evidence="8">
    <location>
        <begin position="232"/>
        <end position="521"/>
    </location>
</feature>
<dbReference type="AlphaFoldDB" id="A0A379MNT3"/>
<keyword evidence="10" id="KW-1185">Reference proteome</keyword>
<feature type="transmembrane region" description="Helical" evidence="7">
    <location>
        <begin position="120"/>
        <end position="144"/>
    </location>
</feature>
<proteinExistence type="predicted"/>
<dbReference type="EC" id="2.7.-.-" evidence="9"/>
<organism evidence="9 10">
    <name type="scientific">Rikenella microfusus</name>
    <dbReference type="NCBI Taxonomy" id="28139"/>
    <lineage>
        <taxon>Bacteria</taxon>
        <taxon>Pseudomonadati</taxon>
        <taxon>Bacteroidota</taxon>
        <taxon>Bacteroidia</taxon>
        <taxon>Bacteroidales</taxon>
        <taxon>Rikenellaceae</taxon>
        <taxon>Rikenella</taxon>
    </lineage>
</organism>
<dbReference type="PANTHER" id="PTHR30443:SF0">
    <property type="entry name" value="PHOSPHOETHANOLAMINE TRANSFERASE EPTA"/>
    <property type="match status" value="1"/>
</dbReference>
<feature type="transmembrane region" description="Helical" evidence="7">
    <location>
        <begin position="44"/>
        <end position="64"/>
    </location>
</feature>
<accession>A0A379MNT3</accession>